<gene>
    <name evidence="1" type="ORF">WISP_35631</name>
</gene>
<comment type="caution">
    <text evidence="1">The sequence shown here is derived from an EMBL/GenBank/DDBJ whole genome shotgun (WGS) entry which is preliminary data.</text>
</comment>
<dbReference type="InterPro" id="IPR043128">
    <property type="entry name" value="Rev_trsase/Diguanyl_cyclase"/>
</dbReference>
<protein>
    <recommendedName>
        <fullName evidence="3">Reverse transcriptase/retrotransposon-derived protein RNase H-like domain-containing protein</fullName>
    </recommendedName>
</protein>
<dbReference type="PANTHER" id="PTHR33064:SF29">
    <property type="entry name" value="PEPTIDASE A2 DOMAIN-CONTAINING PROTEIN-RELATED"/>
    <property type="match status" value="1"/>
</dbReference>
<dbReference type="InterPro" id="IPR051320">
    <property type="entry name" value="Viral_Replic_Matur_Polypro"/>
</dbReference>
<sequence>MVSFGATLGKGEAPEHLQYINDIRVWEDKAKEVLEKGEKIIQILLRAGFAIKKSKVKGPAREIQFLGVKWQDEQQQIPTEISNKIVAMAPLTNKKEMHAFLGAISFWRMHILEYSQIMNPLYLMTHKKNDFQWGPEQQQDFKQIKQEITHAVALGPVRTGPDVKNILYSAAGNNSPSWILWQKVSEKEILTAYEGIQAASEVIDTEAQLLQAPQLLVWNLMFKEKVTSMHHATDTTWSKWIALITQHAQIGKQSHPGILENITIWAEGENFSLADEEEEEQVNQAK</sequence>
<evidence type="ECO:0000313" key="2">
    <source>
        <dbReference type="Proteomes" id="UP001145742"/>
    </source>
</evidence>
<evidence type="ECO:0008006" key="3">
    <source>
        <dbReference type="Google" id="ProtNLM"/>
    </source>
</evidence>
<dbReference type="Gene3D" id="3.30.70.270">
    <property type="match status" value="2"/>
</dbReference>
<dbReference type="PANTHER" id="PTHR33064">
    <property type="entry name" value="POL PROTEIN"/>
    <property type="match status" value="1"/>
</dbReference>
<organism evidence="1 2">
    <name type="scientific">Willisornis vidua</name>
    <name type="common">Xingu scale-backed antbird</name>
    <dbReference type="NCBI Taxonomy" id="1566151"/>
    <lineage>
        <taxon>Eukaryota</taxon>
        <taxon>Metazoa</taxon>
        <taxon>Chordata</taxon>
        <taxon>Craniata</taxon>
        <taxon>Vertebrata</taxon>
        <taxon>Euteleostomi</taxon>
        <taxon>Archelosauria</taxon>
        <taxon>Archosauria</taxon>
        <taxon>Dinosauria</taxon>
        <taxon>Saurischia</taxon>
        <taxon>Theropoda</taxon>
        <taxon>Coelurosauria</taxon>
        <taxon>Aves</taxon>
        <taxon>Neognathae</taxon>
        <taxon>Neoaves</taxon>
        <taxon>Telluraves</taxon>
        <taxon>Australaves</taxon>
        <taxon>Passeriformes</taxon>
        <taxon>Thamnophilidae</taxon>
        <taxon>Willisornis</taxon>
    </lineage>
</organism>
<accession>A0ABQ9DIN8</accession>
<evidence type="ECO:0000313" key="1">
    <source>
        <dbReference type="EMBL" id="KAJ7422961.1"/>
    </source>
</evidence>
<name>A0ABQ9DIN8_9PASS</name>
<dbReference type="EMBL" id="WHWB01032922">
    <property type="protein sequence ID" value="KAJ7422961.1"/>
    <property type="molecule type" value="Genomic_DNA"/>
</dbReference>
<keyword evidence="2" id="KW-1185">Reference proteome</keyword>
<dbReference type="InterPro" id="IPR043502">
    <property type="entry name" value="DNA/RNA_pol_sf"/>
</dbReference>
<dbReference type="SUPFAM" id="SSF56672">
    <property type="entry name" value="DNA/RNA polymerases"/>
    <property type="match status" value="1"/>
</dbReference>
<proteinExistence type="predicted"/>
<reference evidence="1" key="1">
    <citation type="submission" date="2019-10" db="EMBL/GenBank/DDBJ databases">
        <authorList>
            <person name="Soares A.E.R."/>
            <person name="Aleixo A."/>
            <person name="Schneider P."/>
            <person name="Miyaki C.Y."/>
            <person name="Schneider M.P."/>
            <person name="Mello C."/>
            <person name="Vasconcelos A.T.R."/>
        </authorList>
    </citation>
    <scope>NUCLEOTIDE SEQUENCE</scope>
    <source>
        <tissue evidence="1">Muscle</tissue>
    </source>
</reference>
<dbReference type="Proteomes" id="UP001145742">
    <property type="component" value="Unassembled WGS sequence"/>
</dbReference>